<dbReference type="RefSeq" id="WP_174583128.1">
    <property type="nucleotide sequence ID" value="NZ_CAJNOB010000013.1"/>
</dbReference>
<dbReference type="AlphaFoldDB" id="A0A8J2FW27"/>
<gene>
    <name evidence="1" type="ORF">MPNT_200014</name>
</gene>
<evidence type="ECO:0000313" key="2">
    <source>
        <dbReference type="Proteomes" id="UP000663859"/>
    </source>
</evidence>
<evidence type="ECO:0000313" key="1">
    <source>
        <dbReference type="EMBL" id="CAF0696971.1"/>
    </source>
</evidence>
<accession>A0A8J2FW27</accession>
<organism evidence="1 2">
    <name type="scientific">Candidatus Methylacidithermus pantelleriae</name>
    <dbReference type="NCBI Taxonomy" id="2744239"/>
    <lineage>
        <taxon>Bacteria</taxon>
        <taxon>Pseudomonadati</taxon>
        <taxon>Verrucomicrobiota</taxon>
        <taxon>Methylacidiphilae</taxon>
        <taxon>Methylacidiphilales</taxon>
        <taxon>Methylacidiphilaceae</taxon>
        <taxon>Candidatus Methylacidithermus</taxon>
    </lineage>
</organism>
<name>A0A8J2FW27_9BACT</name>
<protein>
    <submittedName>
        <fullName evidence="1">Uncharacterized protein</fullName>
    </submittedName>
</protein>
<sequence>MRLRLLDSWESPSQYLVLEKVRFAYGQEAIFQALAVRRIIIETTKTGKTCPEGGAIAALS</sequence>
<proteinExistence type="predicted"/>
<dbReference type="Proteomes" id="UP000663859">
    <property type="component" value="Unassembled WGS sequence"/>
</dbReference>
<comment type="caution">
    <text evidence="1">The sequence shown here is derived from an EMBL/GenBank/DDBJ whole genome shotgun (WGS) entry which is preliminary data.</text>
</comment>
<keyword evidence="2" id="KW-1185">Reference proteome</keyword>
<reference evidence="1" key="1">
    <citation type="submission" date="2021-02" db="EMBL/GenBank/DDBJ databases">
        <authorList>
            <person name="Cremers G."/>
            <person name="Picone N."/>
        </authorList>
    </citation>
    <scope>NUCLEOTIDE SEQUENCE</scope>
    <source>
        <strain evidence="1">PQ17</strain>
    </source>
</reference>
<dbReference type="EMBL" id="CAJNOB010000013">
    <property type="protein sequence ID" value="CAF0696971.1"/>
    <property type="molecule type" value="Genomic_DNA"/>
</dbReference>